<dbReference type="InterPro" id="IPR029044">
    <property type="entry name" value="Nucleotide-diphossugar_trans"/>
</dbReference>
<evidence type="ECO:0000256" key="1">
    <source>
        <dbReference type="ARBA" id="ARBA00001282"/>
    </source>
</evidence>
<keyword evidence="9" id="KW-1185">Reference proteome</keyword>
<dbReference type="PROSITE" id="PS01295">
    <property type="entry name" value="ISPD"/>
    <property type="match status" value="1"/>
</dbReference>
<dbReference type="CDD" id="cd02516">
    <property type="entry name" value="CDP-ME_synthetase"/>
    <property type="match status" value="1"/>
</dbReference>
<dbReference type="InterPro" id="IPR034683">
    <property type="entry name" value="IspD/TarI"/>
</dbReference>
<dbReference type="SUPFAM" id="SSF53448">
    <property type="entry name" value="Nucleotide-diphospho-sugar transferases"/>
    <property type="match status" value="1"/>
</dbReference>
<keyword evidence="4 7" id="KW-0808">Transferase</keyword>
<accession>A0AAV5N8E0</accession>
<sequence>MSQAASPSFHTVAILPAAGIGSRMRCDLPKQYLTIGTKTIIEYAIGALLEHPAVERVIVALHPEDSYFSSLPVAADTRVSTVTGGAERADSVMAGLNCAKGMGARWVLVHDAARPCLRYEDLDALMTTVYEGRQGGILAMPAKDTMKRETVGESSIAHTVDREGLWHAMTPQMFPLELLYDCMARALDEGVSLTDEASALEHCGFHPLLVPGRSDNIKVTRPEDLALATFYLTHQS</sequence>
<evidence type="ECO:0000256" key="3">
    <source>
        <dbReference type="ARBA" id="ARBA00009789"/>
    </source>
</evidence>
<dbReference type="AlphaFoldDB" id="A0AAV5N8E0"/>
<dbReference type="InterPro" id="IPR050088">
    <property type="entry name" value="IspD/TarI_cytidylyltransf_bact"/>
</dbReference>
<dbReference type="InterPro" id="IPR018294">
    <property type="entry name" value="ISPD_synthase_CS"/>
</dbReference>
<dbReference type="EMBL" id="BRLH01000010">
    <property type="protein sequence ID" value="GKX57031.1"/>
    <property type="molecule type" value="Genomic_DNA"/>
</dbReference>
<protein>
    <recommendedName>
        <fullName evidence="7">2-C-methyl-D-erythritol 4-phosphate cytidylyltransferase</fullName>
        <ecNumber evidence="7">2.7.7.60</ecNumber>
    </recommendedName>
    <alternativeName>
        <fullName evidence="7">4-diphosphocytidyl-2C-methyl-D-erythritol synthase</fullName>
    </alternativeName>
    <alternativeName>
        <fullName evidence="7">MEP cytidylyltransferase</fullName>
        <shortName evidence="7">MCT</shortName>
    </alternativeName>
</protein>
<organism evidence="8 9">
    <name type="scientific">Leminorella grimontii</name>
    <dbReference type="NCBI Taxonomy" id="82981"/>
    <lineage>
        <taxon>Bacteria</taxon>
        <taxon>Pseudomonadati</taxon>
        <taxon>Pseudomonadota</taxon>
        <taxon>Gammaproteobacteria</taxon>
        <taxon>Enterobacterales</taxon>
        <taxon>Budviciaceae</taxon>
        <taxon>Leminorella</taxon>
    </lineage>
</organism>
<evidence type="ECO:0000313" key="9">
    <source>
        <dbReference type="Proteomes" id="UP001058124"/>
    </source>
</evidence>
<comment type="catalytic activity">
    <reaction evidence="1 7">
        <text>2-C-methyl-D-erythritol 4-phosphate + CTP + H(+) = 4-CDP-2-C-methyl-D-erythritol + diphosphate</text>
        <dbReference type="Rhea" id="RHEA:13429"/>
        <dbReference type="ChEBI" id="CHEBI:15378"/>
        <dbReference type="ChEBI" id="CHEBI:33019"/>
        <dbReference type="ChEBI" id="CHEBI:37563"/>
        <dbReference type="ChEBI" id="CHEBI:57823"/>
        <dbReference type="ChEBI" id="CHEBI:58262"/>
        <dbReference type="EC" id="2.7.7.60"/>
    </reaction>
</comment>
<dbReference type="PANTHER" id="PTHR32125">
    <property type="entry name" value="2-C-METHYL-D-ERYTHRITOL 4-PHOSPHATE CYTIDYLYLTRANSFERASE, CHLOROPLASTIC"/>
    <property type="match status" value="1"/>
</dbReference>
<comment type="subunit">
    <text evidence="7">Homodimer.</text>
</comment>
<gene>
    <name evidence="7 8" type="primary">ispD</name>
    <name evidence="8" type="ORF">SOASR030_31430</name>
</gene>
<dbReference type="InterPro" id="IPR001228">
    <property type="entry name" value="IspD"/>
</dbReference>
<feature type="site" description="Positions MEP for the nucleophilic attack" evidence="7">
    <location>
        <position position="162"/>
    </location>
</feature>
<evidence type="ECO:0000256" key="5">
    <source>
        <dbReference type="ARBA" id="ARBA00022695"/>
    </source>
</evidence>
<dbReference type="FunFam" id="3.90.550.10:FF:000003">
    <property type="entry name" value="2-C-methyl-D-erythritol 4-phosphate cytidylyltransferase"/>
    <property type="match status" value="1"/>
</dbReference>
<comment type="function">
    <text evidence="7">Catalyzes the formation of 4-diphosphocytidyl-2-C-methyl-D-erythritol from CTP and 2-C-methyl-D-erythritol 4-phosphate (MEP).</text>
</comment>
<evidence type="ECO:0000313" key="8">
    <source>
        <dbReference type="EMBL" id="GKX57031.1"/>
    </source>
</evidence>
<dbReference type="EC" id="2.7.7.60" evidence="7"/>
<name>A0AAV5N8E0_9GAMM</name>
<keyword evidence="6 7" id="KW-0414">Isoprene biosynthesis</keyword>
<dbReference type="GO" id="GO:0019288">
    <property type="term" value="P:isopentenyl diphosphate biosynthetic process, methylerythritol 4-phosphate pathway"/>
    <property type="evidence" value="ECO:0007669"/>
    <property type="project" value="UniProtKB-UniRule"/>
</dbReference>
<feature type="site" description="Transition state stabilizer" evidence="7">
    <location>
        <position position="30"/>
    </location>
</feature>
<comment type="similarity">
    <text evidence="3 7">Belongs to the IspD/TarI cytidylyltransferase family. IspD subfamily.</text>
</comment>
<dbReference type="NCBIfam" id="TIGR00453">
    <property type="entry name" value="ispD"/>
    <property type="match status" value="1"/>
</dbReference>
<evidence type="ECO:0000256" key="7">
    <source>
        <dbReference type="HAMAP-Rule" id="MF_00108"/>
    </source>
</evidence>
<dbReference type="Gene3D" id="3.90.550.10">
    <property type="entry name" value="Spore Coat Polysaccharide Biosynthesis Protein SpsA, Chain A"/>
    <property type="match status" value="1"/>
</dbReference>
<dbReference type="Pfam" id="PF01128">
    <property type="entry name" value="IspD"/>
    <property type="match status" value="1"/>
</dbReference>
<feature type="site" description="Transition state stabilizer" evidence="7">
    <location>
        <position position="23"/>
    </location>
</feature>
<keyword evidence="5 7" id="KW-0548">Nucleotidyltransferase</keyword>
<evidence type="ECO:0000256" key="2">
    <source>
        <dbReference type="ARBA" id="ARBA00004787"/>
    </source>
</evidence>
<dbReference type="Proteomes" id="UP001058124">
    <property type="component" value="Unassembled WGS sequence"/>
</dbReference>
<feature type="site" description="Positions MEP for the nucleophilic attack" evidence="7">
    <location>
        <position position="218"/>
    </location>
</feature>
<dbReference type="HAMAP" id="MF_00108">
    <property type="entry name" value="IspD"/>
    <property type="match status" value="1"/>
</dbReference>
<evidence type="ECO:0000256" key="6">
    <source>
        <dbReference type="ARBA" id="ARBA00023229"/>
    </source>
</evidence>
<dbReference type="GO" id="GO:0050518">
    <property type="term" value="F:2-C-methyl-D-erythritol 4-phosphate cytidylyltransferase activity"/>
    <property type="evidence" value="ECO:0007669"/>
    <property type="project" value="UniProtKB-UniRule"/>
</dbReference>
<proteinExistence type="inferred from homology"/>
<comment type="caution">
    <text evidence="8">The sequence shown here is derived from an EMBL/GenBank/DDBJ whole genome shotgun (WGS) entry which is preliminary data.</text>
</comment>
<comment type="pathway">
    <text evidence="2 7">Isoprenoid biosynthesis; isopentenyl diphosphate biosynthesis via DXP pathway; isopentenyl diphosphate from 1-deoxy-D-xylulose 5-phosphate: step 2/6.</text>
</comment>
<dbReference type="RefSeq" id="WP_027275161.1">
    <property type="nucleotide sequence ID" value="NZ_BRLH01000010.1"/>
</dbReference>
<dbReference type="PANTHER" id="PTHR32125:SF4">
    <property type="entry name" value="2-C-METHYL-D-ERYTHRITOL 4-PHOSPHATE CYTIDYLYLTRANSFERASE, CHLOROPLASTIC"/>
    <property type="match status" value="1"/>
</dbReference>
<evidence type="ECO:0000256" key="4">
    <source>
        <dbReference type="ARBA" id="ARBA00022679"/>
    </source>
</evidence>
<reference evidence="8" key="1">
    <citation type="submission" date="2022-06" db="EMBL/GenBank/DDBJ databases">
        <title>Draft genome sequences of Leminorella grimontii str. JCM5902.</title>
        <authorList>
            <person name="Wakabayashi Y."/>
            <person name="Kojima K."/>
        </authorList>
    </citation>
    <scope>NUCLEOTIDE SEQUENCE</scope>
    <source>
        <strain evidence="8">JCM 5902</strain>
    </source>
</reference>